<protein>
    <recommendedName>
        <fullName evidence="8 9">N5-carboxyaminoimidazole ribonucleotide synthase</fullName>
        <shortName evidence="8 9">N5-CAIR synthase</shortName>
        <ecNumber evidence="8 9">6.3.4.18</ecNumber>
    </recommendedName>
    <alternativeName>
        <fullName evidence="8 9">5-(carboxyamino)imidazole ribonucleotide synthetase</fullName>
    </alternativeName>
</protein>
<dbReference type="InterPro" id="IPR003135">
    <property type="entry name" value="ATP-grasp_carboxylate-amine"/>
</dbReference>
<evidence type="ECO:0000256" key="1">
    <source>
        <dbReference type="ARBA" id="ARBA00001936"/>
    </source>
</evidence>
<evidence type="ECO:0000256" key="3">
    <source>
        <dbReference type="ARBA" id="ARBA00022598"/>
    </source>
</evidence>
<dbReference type="PANTHER" id="PTHR11609">
    <property type="entry name" value="PURINE BIOSYNTHESIS PROTEIN 6/7, PUR6/7"/>
    <property type="match status" value="1"/>
</dbReference>
<dbReference type="Pfam" id="PF22660">
    <property type="entry name" value="RS_preATP-grasp-like"/>
    <property type="match status" value="1"/>
</dbReference>
<dbReference type="FunFam" id="3.40.50.20:FF:000016">
    <property type="entry name" value="N5-carboxyaminoimidazole ribonucleotide synthase"/>
    <property type="match status" value="1"/>
</dbReference>
<dbReference type="GO" id="GO:0005524">
    <property type="term" value="F:ATP binding"/>
    <property type="evidence" value="ECO:0007669"/>
    <property type="project" value="UniProtKB-UniRule"/>
</dbReference>
<comment type="subunit">
    <text evidence="8 9">Homodimer.</text>
</comment>
<dbReference type="PANTHER" id="PTHR11609:SF5">
    <property type="entry name" value="PHOSPHORIBOSYLAMINOIMIDAZOLE CARBOXYLASE"/>
    <property type="match status" value="1"/>
</dbReference>
<dbReference type="SUPFAM" id="SSF51246">
    <property type="entry name" value="Rudiment single hybrid motif"/>
    <property type="match status" value="1"/>
</dbReference>
<evidence type="ECO:0000256" key="2">
    <source>
        <dbReference type="ARBA" id="ARBA00001946"/>
    </source>
</evidence>
<dbReference type="STRING" id="1423778.FC70_GL001004"/>
<keyword evidence="3 8" id="KW-0436">Ligase</keyword>
<comment type="similarity">
    <text evidence="8 9">Belongs to the PurK/PurT family.</text>
</comment>
<dbReference type="InterPro" id="IPR011761">
    <property type="entry name" value="ATP-grasp"/>
</dbReference>
<proteinExistence type="inferred from homology"/>
<organism evidence="11 12">
    <name type="scientific">Paucilactobacillus oligofermentans DSM 15707 = LMG 22743</name>
    <dbReference type="NCBI Taxonomy" id="1423778"/>
    <lineage>
        <taxon>Bacteria</taxon>
        <taxon>Bacillati</taxon>
        <taxon>Bacillota</taxon>
        <taxon>Bacilli</taxon>
        <taxon>Lactobacillales</taxon>
        <taxon>Lactobacillaceae</taxon>
        <taxon>Paucilactobacillus</taxon>
    </lineage>
</organism>
<feature type="binding site" evidence="8">
    <location>
        <begin position="271"/>
        <end position="272"/>
    </location>
    <ligand>
        <name>ATP</name>
        <dbReference type="ChEBI" id="CHEBI:30616"/>
    </ligand>
</feature>
<comment type="cofactor">
    <cofactor evidence="1">
        <name>Mn(2+)</name>
        <dbReference type="ChEBI" id="CHEBI:29035"/>
    </cofactor>
</comment>
<dbReference type="GO" id="GO:0046872">
    <property type="term" value="F:metal ion binding"/>
    <property type="evidence" value="ECO:0007669"/>
    <property type="project" value="InterPro"/>
</dbReference>
<dbReference type="Pfam" id="PF17769">
    <property type="entry name" value="PurK_C"/>
    <property type="match status" value="1"/>
</dbReference>
<keyword evidence="5 8" id="KW-0658">Purine biosynthesis</keyword>
<dbReference type="InterPro" id="IPR040686">
    <property type="entry name" value="PurK_C"/>
</dbReference>
<comment type="cofactor">
    <cofactor evidence="2">
        <name>Mg(2+)</name>
        <dbReference type="ChEBI" id="CHEBI:18420"/>
    </cofactor>
</comment>
<dbReference type="RefSeq" id="WP_057889952.1">
    <property type="nucleotide sequence ID" value="NZ_AZFE01000031.1"/>
</dbReference>
<gene>
    <name evidence="8 9" type="primary">purK</name>
    <name evidence="11" type="ORF">FC70_GL001004</name>
</gene>
<evidence type="ECO:0000256" key="6">
    <source>
        <dbReference type="ARBA" id="ARBA00022840"/>
    </source>
</evidence>
<evidence type="ECO:0000259" key="10">
    <source>
        <dbReference type="PROSITE" id="PS50975"/>
    </source>
</evidence>
<keyword evidence="7" id="KW-0464">Manganese</keyword>
<dbReference type="EMBL" id="AZFE01000031">
    <property type="protein sequence ID" value="KRL55407.1"/>
    <property type="molecule type" value="Genomic_DNA"/>
</dbReference>
<keyword evidence="4 8" id="KW-0547">Nucleotide-binding</keyword>
<dbReference type="UniPathway" id="UPA00074">
    <property type="reaction ID" value="UER00942"/>
</dbReference>
<dbReference type="HAMAP" id="MF_01928">
    <property type="entry name" value="PurK"/>
    <property type="match status" value="1"/>
</dbReference>
<dbReference type="NCBIfam" id="TIGR01161">
    <property type="entry name" value="purK"/>
    <property type="match status" value="1"/>
</dbReference>
<evidence type="ECO:0000256" key="8">
    <source>
        <dbReference type="HAMAP-Rule" id="MF_01928"/>
    </source>
</evidence>
<reference evidence="11 12" key="1">
    <citation type="journal article" date="2015" name="Genome Announc.">
        <title>Expanding the biotechnology potential of lactobacilli through comparative genomics of 213 strains and associated genera.</title>
        <authorList>
            <person name="Sun Z."/>
            <person name="Harris H.M."/>
            <person name="McCann A."/>
            <person name="Guo C."/>
            <person name="Argimon S."/>
            <person name="Zhang W."/>
            <person name="Yang X."/>
            <person name="Jeffery I.B."/>
            <person name="Cooney J.C."/>
            <person name="Kagawa T.F."/>
            <person name="Liu W."/>
            <person name="Song Y."/>
            <person name="Salvetti E."/>
            <person name="Wrobel A."/>
            <person name="Rasinkangas P."/>
            <person name="Parkhill J."/>
            <person name="Rea M.C."/>
            <person name="O'Sullivan O."/>
            <person name="Ritari J."/>
            <person name="Douillard F.P."/>
            <person name="Paul Ross R."/>
            <person name="Yang R."/>
            <person name="Briner A.E."/>
            <person name="Felis G.E."/>
            <person name="de Vos W.M."/>
            <person name="Barrangou R."/>
            <person name="Klaenhammer T.R."/>
            <person name="Caufield P.W."/>
            <person name="Cui Y."/>
            <person name="Zhang H."/>
            <person name="O'Toole P.W."/>
        </authorList>
    </citation>
    <scope>NUCLEOTIDE SEQUENCE [LARGE SCALE GENOMIC DNA]</scope>
    <source>
        <strain evidence="11 12">DSM 15707</strain>
    </source>
</reference>
<dbReference type="Gene3D" id="3.30.1490.20">
    <property type="entry name" value="ATP-grasp fold, A domain"/>
    <property type="match status" value="1"/>
</dbReference>
<dbReference type="OrthoDB" id="9804625at2"/>
<dbReference type="NCBIfam" id="NF004676">
    <property type="entry name" value="PRK06019.1-2"/>
    <property type="match status" value="1"/>
</dbReference>
<dbReference type="EC" id="6.3.4.18" evidence="8 9"/>
<evidence type="ECO:0000256" key="7">
    <source>
        <dbReference type="ARBA" id="ARBA00023211"/>
    </source>
</evidence>
<keyword evidence="6 8" id="KW-0067">ATP-binding</keyword>
<feature type="binding site" evidence="8">
    <location>
        <begin position="156"/>
        <end position="162"/>
    </location>
    <ligand>
        <name>ATP</name>
        <dbReference type="ChEBI" id="CHEBI:30616"/>
    </ligand>
</feature>
<name>A0A0R1RER4_9LACO</name>
<accession>A0A0R1RER4</accession>
<feature type="binding site" evidence="8">
    <location>
        <position position="151"/>
    </location>
    <ligand>
        <name>ATP</name>
        <dbReference type="ChEBI" id="CHEBI:30616"/>
    </ligand>
</feature>
<sequence>MRTNLSDVVLPGQTIGIVGGGQLGQMLSFAAKQMGYQVGILDPTANCPAGQVSDFQIIADYDDHDALIELAKKSDVLTYEFENVDVTTLKEAAKYTKLPQGTKVLEITSNRISEKEFLEENKIPVTRFRAITALTELEMAIAEFGYGCILKTASGGYDGHGQLNIDGHFNLEAAEELLKHGECILEEKQQFIKELSVMVTRSAAGEVQVFPVAENIHRHHILNESIVPARVEDDTKKLADEIATKIANALKLRGVLGIEFFMLADGQLMVNELAPRPHNSGHYTIEACNISQFEAHIRSICGLVIPKIYLYQPAVMVNVLGQHLQATHELLPIRPMWHYHDYGKSECKLDRKMGHITILSDDMSSVLAQIKSEKIWEI</sequence>
<evidence type="ECO:0000256" key="4">
    <source>
        <dbReference type="ARBA" id="ARBA00022741"/>
    </source>
</evidence>
<dbReference type="PROSITE" id="PS50975">
    <property type="entry name" value="ATP_GRASP"/>
    <property type="match status" value="1"/>
</dbReference>
<dbReference type="NCBIfam" id="NF004675">
    <property type="entry name" value="PRK06019.1-1"/>
    <property type="match status" value="1"/>
</dbReference>
<dbReference type="Pfam" id="PF02222">
    <property type="entry name" value="ATP-grasp"/>
    <property type="match status" value="1"/>
</dbReference>
<dbReference type="InterPro" id="IPR013815">
    <property type="entry name" value="ATP_grasp_subdomain_1"/>
</dbReference>
<evidence type="ECO:0000313" key="12">
    <source>
        <dbReference type="Proteomes" id="UP000051697"/>
    </source>
</evidence>
<feature type="binding site" evidence="8">
    <location>
        <position position="194"/>
    </location>
    <ligand>
        <name>ATP</name>
        <dbReference type="ChEBI" id="CHEBI:30616"/>
    </ligand>
</feature>
<dbReference type="PATRIC" id="fig|1423778.4.peg.1037"/>
<dbReference type="InterPro" id="IPR054350">
    <property type="entry name" value="PurT/PurK_preATP-grasp"/>
</dbReference>
<keyword evidence="12" id="KW-1185">Reference proteome</keyword>
<dbReference type="GO" id="GO:0006189">
    <property type="term" value="P:'de novo' IMP biosynthetic process"/>
    <property type="evidence" value="ECO:0007669"/>
    <property type="project" value="UniProtKB-UniRule"/>
</dbReference>
<dbReference type="GO" id="GO:0004638">
    <property type="term" value="F:phosphoribosylaminoimidazole carboxylase activity"/>
    <property type="evidence" value="ECO:0007669"/>
    <property type="project" value="InterPro"/>
</dbReference>
<dbReference type="Gene3D" id="3.40.50.20">
    <property type="match status" value="1"/>
</dbReference>
<dbReference type="Gene3D" id="3.30.470.20">
    <property type="entry name" value="ATP-grasp fold, B domain"/>
    <property type="match status" value="1"/>
</dbReference>
<dbReference type="GO" id="GO:0005829">
    <property type="term" value="C:cytosol"/>
    <property type="evidence" value="ECO:0007669"/>
    <property type="project" value="TreeGrafter"/>
</dbReference>
<evidence type="ECO:0000256" key="5">
    <source>
        <dbReference type="ARBA" id="ARBA00022755"/>
    </source>
</evidence>
<evidence type="ECO:0000256" key="9">
    <source>
        <dbReference type="RuleBase" id="RU361200"/>
    </source>
</evidence>
<dbReference type="InterPro" id="IPR011054">
    <property type="entry name" value="Rudment_hybrid_motif"/>
</dbReference>
<comment type="function">
    <text evidence="8">Catalyzes the ATP-dependent conversion of 5-aminoimidazole ribonucleotide (AIR) and HCO(3)(-) to N5-carboxyaminoimidazole ribonucleotide (N5-CAIR).</text>
</comment>
<dbReference type="SUPFAM" id="SSF56059">
    <property type="entry name" value="Glutathione synthetase ATP-binding domain-like"/>
    <property type="match status" value="1"/>
</dbReference>
<feature type="binding site" evidence="8">
    <location>
        <position position="217"/>
    </location>
    <ligand>
        <name>ATP</name>
        <dbReference type="ChEBI" id="CHEBI:30616"/>
    </ligand>
</feature>
<feature type="binding site" evidence="8">
    <location>
        <position position="111"/>
    </location>
    <ligand>
        <name>ATP</name>
        <dbReference type="ChEBI" id="CHEBI:30616"/>
    </ligand>
</feature>
<evidence type="ECO:0000313" key="11">
    <source>
        <dbReference type="EMBL" id="KRL55407.1"/>
    </source>
</evidence>
<dbReference type="InterPro" id="IPR005875">
    <property type="entry name" value="PurK"/>
</dbReference>
<dbReference type="GO" id="GO:0034028">
    <property type="term" value="F:5-(carboxyamino)imidazole ribonucleotide synthase activity"/>
    <property type="evidence" value="ECO:0007669"/>
    <property type="project" value="UniProtKB-UniRule"/>
</dbReference>
<feature type="domain" description="ATP-grasp" evidence="10">
    <location>
        <begin position="115"/>
        <end position="301"/>
    </location>
</feature>
<dbReference type="SUPFAM" id="SSF52440">
    <property type="entry name" value="PreATP-grasp domain"/>
    <property type="match status" value="1"/>
</dbReference>
<comment type="pathway">
    <text evidence="8 9">Purine metabolism; IMP biosynthesis via de novo pathway; 5-amino-1-(5-phospho-D-ribosyl)imidazole-4-carboxylate from 5-amino-1-(5-phospho-D-ribosyl)imidazole (N5-CAIR route): step 1/2.</text>
</comment>
<dbReference type="NCBIfam" id="NF004679">
    <property type="entry name" value="PRK06019.1-5"/>
    <property type="match status" value="1"/>
</dbReference>
<dbReference type="Proteomes" id="UP000051697">
    <property type="component" value="Unassembled WGS sequence"/>
</dbReference>
<comment type="function">
    <text evidence="9">Catalyzes the ATP-dependent conversion of 5-aminoimidazole ribonucleotide (AIR) and HCO(3)- to N5-carboxyaminoimidazole ribonucleotide (N5-CAIR).</text>
</comment>
<dbReference type="AlphaFoldDB" id="A0A0R1RER4"/>
<comment type="caution">
    <text evidence="8">Lacks conserved residue(s) required for the propagation of feature annotation.</text>
</comment>
<comment type="caution">
    <text evidence="11">The sequence shown here is derived from an EMBL/GenBank/DDBJ whole genome shotgun (WGS) entry which is preliminary data.</text>
</comment>
<dbReference type="KEGG" id="lol:LACOL_0295"/>
<dbReference type="InterPro" id="IPR016185">
    <property type="entry name" value="PreATP-grasp_dom_sf"/>
</dbReference>
<comment type="catalytic activity">
    <reaction evidence="8 9">
        <text>5-amino-1-(5-phospho-beta-D-ribosyl)imidazole + hydrogencarbonate + ATP = 5-carboxyamino-1-(5-phospho-D-ribosyl)imidazole + ADP + phosphate + 2 H(+)</text>
        <dbReference type="Rhea" id="RHEA:19317"/>
        <dbReference type="ChEBI" id="CHEBI:15378"/>
        <dbReference type="ChEBI" id="CHEBI:17544"/>
        <dbReference type="ChEBI" id="CHEBI:30616"/>
        <dbReference type="ChEBI" id="CHEBI:43474"/>
        <dbReference type="ChEBI" id="CHEBI:58730"/>
        <dbReference type="ChEBI" id="CHEBI:137981"/>
        <dbReference type="ChEBI" id="CHEBI:456216"/>
        <dbReference type="EC" id="6.3.4.18"/>
    </reaction>
</comment>